<dbReference type="RefSeq" id="XP_046118360.1">
    <property type="nucleotide sequence ID" value="XM_046262218.1"/>
</dbReference>
<evidence type="ECO:0000256" key="1">
    <source>
        <dbReference type="SAM" id="MobiDB-lite"/>
    </source>
</evidence>
<gene>
    <name evidence="3" type="ORF">F5Z01DRAFT_636509</name>
</gene>
<comment type="caution">
    <text evidence="3">The sequence shown here is derived from an EMBL/GenBank/DDBJ whole genome shotgun (WGS) entry which is preliminary data.</text>
</comment>
<dbReference type="AlphaFoldDB" id="A0A9P7ZMK9"/>
<evidence type="ECO:0008006" key="5">
    <source>
        <dbReference type="Google" id="ProtNLM"/>
    </source>
</evidence>
<proteinExistence type="predicted"/>
<evidence type="ECO:0000313" key="4">
    <source>
        <dbReference type="Proteomes" id="UP000887229"/>
    </source>
</evidence>
<feature type="compositionally biased region" description="Polar residues" evidence="1">
    <location>
        <begin position="36"/>
        <end position="48"/>
    </location>
</feature>
<feature type="region of interest" description="Disordered" evidence="1">
    <location>
        <begin position="1"/>
        <end position="48"/>
    </location>
</feature>
<sequence>MADTVHHDVPSSSAAAAAPAAAQTTQATPQAPVPPNSTHQPATQDGSATGNYYGQYPQAYGQPYQPYQQYGYQQGYSQQQAAYQPYYNAPAGTYPYPQAAPAPAVPETKFWIFTKTFLHGACVIFGIIGLGLGLAFVSNSYWSYMAAIACPVPGLAILWNGSELIVRAVHKFQSGVHPGASVGCCLILWLVAVIVGILEALYSSLSDPYCEYNYSSSSYSYESTNCKPELAKIWVAVTAFTLLIAAAEFTLFVMACMDTAKRNASKKIVMVVNPSYWGQAAQGWQPMPQDNSHQQPVAAPEPAMARGGNGQDIAMQDRSSSPGTPYATPAEAPVVDEKGKGPAQPAHGVSEFYGGSN</sequence>
<keyword evidence="2" id="KW-1133">Transmembrane helix</keyword>
<keyword evidence="2" id="KW-0812">Transmembrane</keyword>
<name>A0A9P7ZMK9_9HYPO</name>
<dbReference type="OrthoDB" id="5279542at2759"/>
<dbReference type="EMBL" id="MU251254">
    <property type="protein sequence ID" value="KAG9254436.1"/>
    <property type="molecule type" value="Genomic_DNA"/>
</dbReference>
<feature type="transmembrane region" description="Helical" evidence="2">
    <location>
        <begin position="233"/>
        <end position="257"/>
    </location>
</feature>
<feature type="compositionally biased region" description="Low complexity" evidence="1">
    <location>
        <begin position="10"/>
        <end position="30"/>
    </location>
</feature>
<organism evidence="3 4">
    <name type="scientific">Emericellopsis atlantica</name>
    <dbReference type="NCBI Taxonomy" id="2614577"/>
    <lineage>
        <taxon>Eukaryota</taxon>
        <taxon>Fungi</taxon>
        <taxon>Dikarya</taxon>
        <taxon>Ascomycota</taxon>
        <taxon>Pezizomycotina</taxon>
        <taxon>Sordariomycetes</taxon>
        <taxon>Hypocreomycetidae</taxon>
        <taxon>Hypocreales</taxon>
        <taxon>Bionectriaceae</taxon>
        <taxon>Emericellopsis</taxon>
    </lineage>
</organism>
<evidence type="ECO:0000313" key="3">
    <source>
        <dbReference type="EMBL" id="KAG9254436.1"/>
    </source>
</evidence>
<feature type="transmembrane region" description="Helical" evidence="2">
    <location>
        <begin position="180"/>
        <end position="202"/>
    </location>
</feature>
<feature type="transmembrane region" description="Helical" evidence="2">
    <location>
        <begin position="141"/>
        <end position="159"/>
    </location>
</feature>
<feature type="transmembrane region" description="Helical" evidence="2">
    <location>
        <begin position="117"/>
        <end position="135"/>
    </location>
</feature>
<keyword evidence="2" id="KW-0472">Membrane</keyword>
<evidence type="ECO:0000256" key="2">
    <source>
        <dbReference type="SAM" id="Phobius"/>
    </source>
</evidence>
<dbReference type="GeneID" id="70293121"/>
<keyword evidence="4" id="KW-1185">Reference proteome</keyword>
<dbReference type="Proteomes" id="UP000887229">
    <property type="component" value="Unassembled WGS sequence"/>
</dbReference>
<reference evidence="3" key="1">
    <citation type="journal article" date="2021" name="IMA Fungus">
        <title>Genomic characterization of three marine fungi, including Emericellopsis atlantica sp. nov. with signatures of a generalist lifestyle and marine biomass degradation.</title>
        <authorList>
            <person name="Hagestad O.C."/>
            <person name="Hou L."/>
            <person name="Andersen J.H."/>
            <person name="Hansen E.H."/>
            <person name="Altermark B."/>
            <person name="Li C."/>
            <person name="Kuhnert E."/>
            <person name="Cox R.J."/>
            <person name="Crous P.W."/>
            <person name="Spatafora J.W."/>
            <person name="Lail K."/>
            <person name="Amirebrahimi M."/>
            <person name="Lipzen A."/>
            <person name="Pangilinan J."/>
            <person name="Andreopoulos W."/>
            <person name="Hayes R.D."/>
            <person name="Ng V."/>
            <person name="Grigoriev I.V."/>
            <person name="Jackson S.A."/>
            <person name="Sutton T.D.S."/>
            <person name="Dobson A.D.W."/>
            <person name="Rama T."/>
        </authorList>
    </citation>
    <scope>NUCLEOTIDE SEQUENCE</scope>
    <source>
        <strain evidence="3">TS7</strain>
    </source>
</reference>
<protein>
    <recommendedName>
        <fullName evidence="5">MARVEL domain-containing protein</fullName>
    </recommendedName>
</protein>
<accession>A0A9P7ZMK9</accession>
<feature type="region of interest" description="Disordered" evidence="1">
    <location>
        <begin position="283"/>
        <end position="357"/>
    </location>
</feature>